<evidence type="ECO:0000313" key="2">
    <source>
        <dbReference type="EMBL" id="SVE59831.1"/>
    </source>
</evidence>
<organism evidence="2">
    <name type="scientific">marine metagenome</name>
    <dbReference type="NCBI Taxonomy" id="408172"/>
    <lineage>
        <taxon>unclassified sequences</taxon>
        <taxon>metagenomes</taxon>
        <taxon>ecological metagenomes</taxon>
    </lineage>
</organism>
<sequence length="26" mass="3014">MVEDTPKPTNKTEDSLEIYPILPLRN</sequence>
<feature type="non-terminal residue" evidence="2">
    <location>
        <position position="26"/>
    </location>
</feature>
<evidence type="ECO:0000256" key="1">
    <source>
        <dbReference type="SAM" id="MobiDB-lite"/>
    </source>
</evidence>
<dbReference type="EMBL" id="UINC01228496">
    <property type="protein sequence ID" value="SVE59831.1"/>
    <property type="molecule type" value="Genomic_DNA"/>
</dbReference>
<name>A0A383EST6_9ZZZZ</name>
<gene>
    <name evidence="2" type="ORF">METZ01_LOCUS512685</name>
</gene>
<reference evidence="2" key="1">
    <citation type="submission" date="2018-05" db="EMBL/GenBank/DDBJ databases">
        <authorList>
            <person name="Lanie J.A."/>
            <person name="Ng W.-L."/>
            <person name="Kazmierczak K.M."/>
            <person name="Andrzejewski T.M."/>
            <person name="Davidsen T.M."/>
            <person name="Wayne K.J."/>
            <person name="Tettelin H."/>
            <person name="Glass J.I."/>
            <person name="Rusch D."/>
            <person name="Podicherti R."/>
            <person name="Tsui H.-C.T."/>
            <person name="Winkler M.E."/>
        </authorList>
    </citation>
    <scope>NUCLEOTIDE SEQUENCE</scope>
</reference>
<feature type="region of interest" description="Disordered" evidence="1">
    <location>
        <begin position="1"/>
        <end position="26"/>
    </location>
</feature>
<accession>A0A383EST6</accession>
<proteinExistence type="predicted"/>
<protein>
    <submittedName>
        <fullName evidence="2">Uncharacterized protein</fullName>
    </submittedName>
</protein>
<dbReference type="AlphaFoldDB" id="A0A383EST6"/>
<feature type="compositionally biased region" description="Basic and acidic residues" evidence="1">
    <location>
        <begin position="1"/>
        <end position="14"/>
    </location>
</feature>